<sequence length="227" mass="25531">MALYSDKHGIFRVNHPEREGDLMQFTRVLKTLDIAPIHANTPQAKGRVERANQTLQDRLVKELRLAGISDIDAANAFLPSFIKAYNARFAAAPQNATDAHRPVLHDALELDLIFSLQSHRKLSKNLTLQYKNREYQLTGQGKGYRLRGAQITVCEAFDGNVTLLHQGKALPYRILNEGEPPIPVDDEKSIHATVEQAKTIQLHRRTYKPAPDHPWRRSATSSPSATL</sequence>
<name>A0A060A390_ACICK</name>
<dbReference type="InterPro" id="IPR036397">
    <property type="entry name" value="RNaseH_sf"/>
</dbReference>
<keyword evidence="3" id="KW-0614">Plasmid</keyword>
<evidence type="ECO:0000313" key="4">
    <source>
        <dbReference type="Proteomes" id="UP000005522"/>
    </source>
</evidence>
<feature type="compositionally biased region" description="Polar residues" evidence="1">
    <location>
        <begin position="218"/>
        <end position="227"/>
    </location>
</feature>
<dbReference type="GO" id="GO:0015074">
    <property type="term" value="P:DNA integration"/>
    <property type="evidence" value="ECO:0007669"/>
    <property type="project" value="InterPro"/>
</dbReference>
<evidence type="ECO:0000313" key="3">
    <source>
        <dbReference type="EMBL" id="AIA56666.1"/>
    </source>
</evidence>
<dbReference type="Gene3D" id="3.30.420.10">
    <property type="entry name" value="Ribonuclease H-like superfamily/Ribonuclease H"/>
    <property type="match status" value="1"/>
</dbReference>
<feature type="domain" description="Integrase catalytic" evidence="2">
    <location>
        <begin position="1"/>
        <end position="110"/>
    </location>
</feature>
<dbReference type="AlphaFoldDB" id="A0A060A390"/>
<dbReference type="PANTHER" id="PTHR35004:SF7">
    <property type="entry name" value="INTEGRASE PROTEIN"/>
    <property type="match status" value="1"/>
</dbReference>
<dbReference type="Proteomes" id="UP000005522">
    <property type="component" value="Plasmid megap mpAca1.1"/>
</dbReference>
<reference evidence="3 4" key="1">
    <citation type="journal article" date="2009" name="J. Bacteriol.">
        <title>Draft genome sequence of the extremely acidophilic bacterium Acidithiobacillus caldus ATCC 51756 reveals metabolic versatility in the genus Acidithiobacillus.</title>
        <authorList>
            <person name="Valdes J."/>
            <person name="Quatrini R."/>
            <person name="Hallberg K."/>
            <person name="Dopson M."/>
            <person name="Valenzuela P.D."/>
            <person name="Holmes D.S."/>
        </authorList>
    </citation>
    <scope>NUCLEOTIDE SEQUENCE [LARGE SCALE GENOMIC DNA]</scope>
    <source>
        <strain evidence="4">ATCC 51756 / DSM 8584 / KU</strain>
        <plasmid evidence="4">megaPlasmid mpAca1.1</plasmid>
    </source>
</reference>
<dbReference type="GO" id="GO:0003676">
    <property type="term" value="F:nucleic acid binding"/>
    <property type="evidence" value="ECO:0007669"/>
    <property type="project" value="InterPro"/>
</dbReference>
<evidence type="ECO:0000256" key="1">
    <source>
        <dbReference type="SAM" id="MobiDB-lite"/>
    </source>
</evidence>
<gene>
    <name evidence="3" type="ORF">Acaty_m0093</name>
</gene>
<accession>A0A060A390</accession>
<organism evidence="3 4">
    <name type="scientific">Acidithiobacillus caldus (strain ATCC 51756 / DSM 8584 / KU)</name>
    <dbReference type="NCBI Taxonomy" id="637389"/>
    <lineage>
        <taxon>Bacteria</taxon>
        <taxon>Pseudomonadati</taxon>
        <taxon>Pseudomonadota</taxon>
        <taxon>Acidithiobacillia</taxon>
        <taxon>Acidithiobacillales</taxon>
        <taxon>Acidithiobacillaceae</taxon>
        <taxon>Acidithiobacillus</taxon>
    </lineage>
</organism>
<dbReference type="KEGG" id="acz:Acaty_m0093"/>
<dbReference type="SUPFAM" id="SSF53098">
    <property type="entry name" value="Ribonuclease H-like"/>
    <property type="match status" value="1"/>
</dbReference>
<dbReference type="HOGENOM" id="CLU_041517_2_1_6"/>
<dbReference type="EMBL" id="CP005987">
    <property type="protein sequence ID" value="AIA56666.1"/>
    <property type="molecule type" value="Genomic_DNA"/>
</dbReference>
<proteinExistence type="predicted"/>
<dbReference type="InterPro" id="IPR012337">
    <property type="entry name" value="RNaseH-like_sf"/>
</dbReference>
<protein>
    <submittedName>
        <fullName evidence="3">Putative transposase protein</fullName>
    </submittedName>
</protein>
<evidence type="ECO:0000259" key="2">
    <source>
        <dbReference type="PROSITE" id="PS50994"/>
    </source>
</evidence>
<dbReference type="PROSITE" id="PS50994">
    <property type="entry name" value="INTEGRASE"/>
    <property type="match status" value="1"/>
</dbReference>
<dbReference type="eggNOG" id="COG2801">
    <property type="taxonomic scope" value="Bacteria"/>
</dbReference>
<dbReference type="PANTHER" id="PTHR35004">
    <property type="entry name" value="TRANSPOSASE RV3428C-RELATED"/>
    <property type="match status" value="1"/>
</dbReference>
<feature type="region of interest" description="Disordered" evidence="1">
    <location>
        <begin position="205"/>
        <end position="227"/>
    </location>
</feature>
<geneLocation type="plasmid" evidence="4">
    <name>megaPlasmid mpAca1.1</name>
</geneLocation>
<dbReference type="InterPro" id="IPR001584">
    <property type="entry name" value="Integrase_cat-core"/>
</dbReference>